<reference evidence="7 8" key="1">
    <citation type="submission" date="2019-09" db="EMBL/GenBank/DDBJ databases">
        <title>Phylogeny of genus Pseudoclavibacter and closely related genus.</title>
        <authorList>
            <person name="Li Y."/>
        </authorList>
    </citation>
    <scope>NUCLEOTIDE SEQUENCE [LARGE SCALE GENOMIC DNA]</scope>
    <source>
        <strain evidence="7 8">JCM 16921</strain>
    </source>
</reference>
<dbReference type="Gene3D" id="3.40.50.300">
    <property type="entry name" value="P-loop containing nucleotide triphosphate hydrolases"/>
    <property type="match status" value="1"/>
</dbReference>
<dbReference type="GO" id="GO:0043565">
    <property type="term" value="F:sequence-specific DNA binding"/>
    <property type="evidence" value="ECO:0007669"/>
    <property type="project" value="InterPro"/>
</dbReference>
<dbReference type="Gene3D" id="3.30.450.40">
    <property type="match status" value="1"/>
</dbReference>
<dbReference type="Gene3D" id="1.10.10.60">
    <property type="entry name" value="Homeodomain-like"/>
    <property type="match status" value="1"/>
</dbReference>
<evidence type="ECO:0000313" key="7">
    <source>
        <dbReference type="EMBL" id="KAB1631720.1"/>
    </source>
</evidence>
<feature type="domain" description="Sigma-54 factor interaction" evidence="6">
    <location>
        <begin position="424"/>
        <end position="568"/>
    </location>
</feature>
<evidence type="ECO:0000256" key="1">
    <source>
        <dbReference type="ARBA" id="ARBA00022741"/>
    </source>
</evidence>
<dbReference type="PROSITE" id="PS50045">
    <property type="entry name" value="SIGMA54_INTERACT_4"/>
    <property type="match status" value="1"/>
</dbReference>
<evidence type="ECO:0000313" key="8">
    <source>
        <dbReference type="Proteomes" id="UP000481339"/>
    </source>
</evidence>
<dbReference type="PRINTS" id="PR01590">
    <property type="entry name" value="HTHFIS"/>
</dbReference>
<dbReference type="EMBL" id="WBKA01000005">
    <property type="protein sequence ID" value="KAB1631720.1"/>
    <property type="molecule type" value="Genomic_DNA"/>
</dbReference>
<dbReference type="InterPro" id="IPR002078">
    <property type="entry name" value="Sigma_54_int"/>
</dbReference>
<dbReference type="GO" id="GO:0006355">
    <property type="term" value="P:regulation of DNA-templated transcription"/>
    <property type="evidence" value="ECO:0007669"/>
    <property type="project" value="InterPro"/>
</dbReference>
<sequence>MGDPVGSSARPTHGDRPWTPPRPTRRLAGVSDAMAQRERTPDDRGGAGTALARERFTDTGAIDVVRVDPAIAASWERCREASLGSAPVLPPAVADVPTDSPLARHGDEALQRLAGDLSEVSAGVVVADASGVILSSAFCDIHGRDSLAAINMLPGYSFDERAVGTNGVGTTLATGRPTAVIGPEHLNEVFQGYTCVGLPLRHPIDGSLIGVVEMTTSATNDVQAAMLMRHALTGAKRSIEHGLLHEATTTRHPLLQLFRDRESLATGPVLAYADDFEICNTWATLTLDVEDRAMLQRTAQRMIAEHSAERRQVRLHTGAECIVKPTLVLSSGLAQDGLLLELEFIGSARSYRVHAPGQATTMRLGENYRRFADVQLLDGRSPLWLQTRTDLGAALRRRESVLAVGETGTGKTSAIDEIFHQIEPEGSSTIVEPEDLNRRVRRGRGFSQLLAGRPDLLILRNIHTLPQGTVTALSQFLVTRSADVRVAATYNPSHMTDRTPASSLLPFFQHTTTIPPLRRRPDDIPGIVRQFLRVLAGDERPLQVAPEAMEALSQASWPGNLKQLHDVLADLHHSLAPGAVVRRSDIPRFASLSDLLVLTEMESIERDAIVQTLYECDRNKSHTAAQLGISRSSLYRKMRAYGLEDL</sequence>
<feature type="region of interest" description="Disordered" evidence="5">
    <location>
        <begin position="1"/>
        <end position="48"/>
    </location>
</feature>
<evidence type="ECO:0000256" key="2">
    <source>
        <dbReference type="ARBA" id="ARBA00022840"/>
    </source>
</evidence>
<proteinExistence type="predicted"/>
<dbReference type="SUPFAM" id="SSF46689">
    <property type="entry name" value="Homeodomain-like"/>
    <property type="match status" value="1"/>
</dbReference>
<evidence type="ECO:0000256" key="5">
    <source>
        <dbReference type="SAM" id="MobiDB-lite"/>
    </source>
</evidence>
<comment type="caution">
    <text evidence="7">The sequence shown here is derived from an EMBL/GenBank/DDBJ whole genome shotgun (WGS) entry which is preliminary data.</text>
</comment>
<keyword evidence="8" id="KW-1185">Reference proteome</keyword>
<keyword evidence="2" id="KW-0067">ATP-binding</keyword>
<dbReference type="PANTHER" id="PTHR32071:SF122">
    <property type="entry name" value="SIGMA FACTOR"/>
    <property type="match status" value="1"/>
</dbReference>
<dbReference type="SUPFAM" id="SSF52540">
    <property type="entry name" value="P-loop containing nucleoside triphosphate hydrolases"/>
    <property type="match status" value="1"/>
</dbReference>
<keyword evidence="1" id="KW-0547">Nucleotide-binding</keyword>
<protein>
    <recommendedName>
        <fullName evidence="6">Sigma-54 factor interaction domain-containing protein</fullName>
    </recommendedName>
</protein>
<dbReference type="InterPro" id="IPR029016">
    <property type="entry name" value="GAF-like_dom_sf"/>
</dbReference>
<dbReference type="InterPro" id="IPR058031">
    <property type="entry name" value="AAA_lid_NorR"/>
</dbReference>
<dbReference type="GO" id="GO:0005524">
    <property type="term" value="F:ATP binding"/>
    <property type="evidence" value="ECO:0007669"/>
    <property type="project" value="UniProtKB-KW"/>
</dbReference>
<dbReference type="Gene3D" id="1.10.8.60">
    <property type="match status" value="1"/>
</dbReference>
<name>A0A7C8FU99_9MICO</name>
<feature type="compositionally biased region" description="Basic and acidic residues" evidence="5">
    <location>
        <begin position="35"/>
        <end position="45"/>
    </location>
</feature>
<dbReference type="InterPro" id="IPR009057">
    <property type="entry name" value="Homeodomain-like_sf"/>
</dbReference>
<evidence type="ECO:0000256" key="4">
    <source>
        <dbReference type="ARBA" id="ARBA00023163"/>
    </source>
</evidence>
<dbReference type="InterPro" id="IPR027417">
    <property type="entry name" value="P-loop_NTPase"/>
</dbReference>
<gene>
    <name evidence="7" type="ORF">F8O02_07205</name>
</gene>
<keyword evidence="3" id="KW-0805">Transcription regulation</keyword>
<evidence type="ECO:0000256" key="3">
    <source>
        <dbReference type="ARBA" id="ARBA00023015"/>
    </source>
</evidence>
<dbReference type="Proteomes" id="UP000481339">
    <property type="component" value="Unassembled WGS sequence"/>
</dbReference>
<dbReference type="OrthoDB" id="5496274at2"/>
<dbReference type="PANTHER" id="PTHR32071">
    <property type="entry name" value="TRANSCRIPTIONAL REGULATORY PROTEIN"/>
    <property type="match status" value="1"/>
</dbReference>
<dbReference type="AlphaFoldDB" id="A0A7C8FU99"/>
<keyword evidence="4" id="KW-0804">Transcription</keyword>
<dbReference type="InterPro" id="IPR002197">
    <property type="entry name" value="HTH_Fis"/>
</dbReference>
<accession>A0A7C8FU99</accession>
<organism evidence="7 8">
    <name type="scientific">Pseudoclavibacter caeni</name>
    <dbReference type="NCBI Taxonomy" id="908846"/>
    <lineage>
        <taxon>Bacteria</taxon>
        <taxon>Bacillati</taxon>
        <taxon>Actinomycetota</taxon>
        <taxon>Actinomycetes</taxon>
        <taxon>Micrococcales</taxon>
        <taxon>Microbacteriaceae</taxon>
        <taxon>Pseudoclavibacter</taxon>
    </lineage>
</organism>
<dbReference type="Pfam" id="PF02954">
    <property type="entry name" value="HTH_8"/>
    <property type="match status" value="1"/>
</dbReference>
<dbReference type="Pfam" id="PF25601">
    <property type="entry name" value="AAA_lid_14"/>
    <property type="match status" value="1"/>
</dbReference>
<evidence type="ECO:0000259" key="6">
    <source>
        <dbReference type="PROSITE" id="PS50045"/>
    </source>
</evidence>